<dbReference type="EMBL" id="MBTA01000030">
    <property type="protein sequence ID" value="RKD12427.1"/>
    <property type="molecule type" value="Genomic_DNA"/>
</dbReference>
<comment type="caution">
    <text evidence="3">The sequence shown here is derived from an EMBL/GenBank/DDBJ whole genome shotgun (WGS) entry which is preliminary data.</text>
</comment>
<dbReference type="PROSITE" id="PS51257">
    <property type="entry name" value="PROKAR_LIPOPROTEIN"/>
    <property type="match status" value="1"/>
</dbReference>
<dbReference type="GO" id="GO:0006508">
    <property type="term" value="P:proteolysis"/>
    <property type="evidence" value="ECO:0007669"/>
    <property type="project" value="InterPro"/>
</dbReference>
<accession>A0A419S1S7</accession>
<reference evidence="3 4" key="1">
    <citation type="submission" date="2016-07" db="EMBL/GenBank/DDBJ databases">
        <title>Genome of Pelobium manganitolerans.</title>
        <authorList>
            <person name="Wu S."/>
            <person name="Wang G."/>
        </authorList>
    </citation>
    <scope>NUCLEOTIDE SEQUENCE [LARGE SCALE GENOMIC DNA]</scope>
    <source>
        <strain evidence="3 4">YS-25</strain>
    </source>
</reference>
<dbReference type="OrthoDB" id="9764939at2"/>
<dbReference type="RefSeq" id="WP_120183251.1">
    <property type="nucleotide sequence ID" value="NZ_MBTA01000030.1"/>
</dbReference>
<feature type="chain" id="PRO_5019374115" evidence="1">
    <location>
        <begin position="22"/>
        <end position="432"/>
    </location>
</feature>
<dbReference type="Proteomes" id="UP000283433">
    <property type="component" value="Unassembled WGS sequence"/>
</dbReference>
<evidence type="ECO:0000259" key="2">
    <source>
        <dbReference type="Pfam" id="PF04389"/>
    </source>
</evidence>
<protein>
    <submittedName>
        <fullName evidence="3">Peptidase M28</fullName>
    </submittedName>
</protein>
<keyword evidence="4" id="KW-1185">Reference proteome</keyword>
<sequence>MKKIILCVGLALLFSVSACTAQNQNLPQISEEETSGVLKSLSADDMRGRCALNLPDITKAAALIASEFKKAGLQTFNGNADYLQRFQLKQSIPKTGKLSINGKEVKAEDFALSSNVAQITLDRIDKKTTIARGDDFFKRFTEINTQQQNLLVLIDPSFRKEFGRLKNYLAQGNNSISDKDYTVLYVLGNEKVNSLSLTYQNEVKAVPMFNVLGVLPGKSRPNEYVIFSAHYDHIGILDAVAQDSIANGADDDASGVASMIALAKYFAQEKNNERSLIFVAFTAEEMGGYGSQFFSMQLNPADVVAMFNIEMVGKVSKWGKNSAFITGFERSDFGEILQKNLEGTSFRFHPDPYPEQNLFFRSDNKTLARLGVPAHTISTVQIDKDKSYHSVDDEMETLDLANLTEITKAIALSAKSIISGADTPNRIEDVGE</sequence>
<dbReference type="PANTHER" id="PTHR12147:SF26">
    <property type="entry name" value="PEPTIDASE M28 DOMAIN-CONTAINING PROTEIN"/>
    <property type="match status" value="1"/>
</dbReference>
<dbReference type="GO" id="GO:0008235">
    <property type="term" value="F:metalloexopeptidase activity"/>
    <property type="evidence" value="ECO:0007669"/>
    <property type="project" value="InterPro"/>
</dbReference>
<keyword evidence="1" id="KW-0732">Signal</keyword>
<dbReference type="PANTHER" id="PTHR12147">
    <property type="entry name" value="METALLOPEPTIDASE M28 FAMILY MEMBER"/>
    <property type="match status" value="1"/>
</dbReference>
<gene>
    <name evidence="3" type="ORF">BCY91_12320</name>
</gene>
<dbReference type="Pfam" id="PF04389">
    <property type="entry name" value="Peptidase_M28"/>
    <property type="match status" value="1"/>
</dbReference>
<dbReference type="AlphaFoldDB" id="A0A419S1S7"/>
<dbReference type="Gene3D" id="3.40.630.10">
    <property type="entry name" value="Zn peptidases"/>
    <property type="match status" value="1"/>
</dbReference>
<evidence type="ECO:0000256" key="1">
    <source>
        <dbReference type="SAM" id="SignalP"/>
    </source>
</evidence>
<feature type="signal peptide" evidence="1">
    <location>
        <begin position="1"/>
        <end position="21"/>
    </location>
</feature>
<evidence type="ECO:0000313" key="4">
    <source>
        <dbReference type="Proteomes" id="UP000283433"/>
    </source>
</evidence>
<organism evidence="3 4">
    <name type="scientific">Pelobium manganitolerans</name>
    <dbReference type="NCBI Taxonomy" id="1842495"/>
    <lineage>
        <taxon>Bacteria</taxon>
        <taxon>Pseudomonadati</taxon>
        <taxon>Bacteroidota</taxon>
        <taxon>Sphingobacteriia</taxon>
        <taxon>Sphingobacteriales</taxon>
        <taxon>Sphingobacteriaceae</taxon>
        <taxon>Pelobium</taxon>
    </lineage>
</organism>
<dbReference type="SUPFAM" id="SSF53187">
    <property type="entry name" value="Zn-dependent exopeptidases"/>
    <property type="match status" value="1"/>
</dbReference>
<proteinExistence type="predicted"/>
<feature type="domain" description="Peptidase M28" evidence="2">
    <location>
        <begin position="210"/>
        <end position="411"/>
    </location>
</feature>
<dbReference type="InterPro" id="IPR007484">
    <property type="entry name" value="Peptidase_M28"/>
</dbReference>
<dbReference type="InterPro" id="IPR045175">
    <property type="entry name" value="M28_fam"/>
</dbReference>
<name>A0A419S1S7_9SPHI</name>
<evidence type="ECO:0000313" key="3">
    <source>
        <dbReference type="EMBL" id="RKD12427.1"/>
    </source>
</evidence>